<organism evidence="1 2">
    <name type="scientific">Sphingobacterium athyrii</name>
    <dbReference type="NCBI Taxonomy" id="2152717"/>
    <lineage>
        <taxon>Bacteria</taxon>
        <taxon>Pseudomonadati</taxon>
        <taxon>Bacteroidota</taxon>
        <taxon>Sphingobacteriia</taxon>
        <taxon>Sphingobacteriales</taxon>
        <taxon>Sphingobacteriaceae</taxon>
        <taxon>Sphingobacterium</taxon>
    </lineage>
</organism>
<accession>A0A363NYA2</accession>
<dbReference type="RefSeq" id="WP_108632103.1">
    <property type="nucleotide sequence ID" value="NZ_QCXX01000001.1"/>
</dbReference>
<name>A0A363NYA2_9SPHI</name>
<dbReference type="Proteomes" id="UP000250831">
    <property type="component" value="Unassembled WGS sequence"/>
</dbReference>
<gene>
    <name evidence="1" type="ORF">DCO56_02130</name>
</gene>
<dbReference type="Pfam" id="PF04229">
    <property type="entry name" value="GrpB"/>
    <property type="match status" value="1"/>
</dbReference>
<dbReference type="InterPro" id="IPR043519">
    <property type="entry name" value="NT_sf"/>
</dbReference>
<evidence type="ECO:0000313" key="2">
    <source>
        <dbReference type="Proteomes" id="UP000250831"/>
    </source>
</evidence>
<dbReference type="PANTHER" id="PTHR34822">
    <property type="entry name" value="GRPB DOMAIN PROTEIN (AFU_ORTHOLOGUE AFUA_1G01530)"/>
    <property type="match status" value="1"/>
</dbReference>
<dbReference type="OrthoDB" id="9799092at2"/>
<sequence>MRLPFLPYDPKWKKQFESIKLELQAILKPLAPQIDHIGSTAVEGLSAKPIIDIQLGVENETDLELLPDLLKLPNIVYYEKYNQDWPERRFFILLNEPVDKIAVPDVVKTGEEIPAILHDHDLRVAHLHAFVKGSADWVRHIAFRDYLMAHPTVKESYQTLKQHLIQLEWVDGNDYNTGKDEFLKMQERNALKWYRERQQ</sequence>
<dbReference type="SUPFAM" id="SSF81301">
    <property type="entry name" value="Nucleotidyltransferase"/>
    <property type="match status" value="1"/>
</dbReference>
<dbReference type="EMBL" id="QCXX01000001">
    <property type="protein sequence ID" value="PUV25796.1"/>
    <property type="molecule type" value="Genomic_DNA"/>
</dbReference>
<dbReference type="PANTHER" id="PTHR34822:SF1">
    <property type="entry name" value="GRPB FAMILY PROTEIN"/>
    <property type="match status" value="1"/>
</dbReference>
<comment type="caution">
    <text evidence="1">The sequence shown here is derived from an EMBL/GenBank/DDBJ whole genome shotgun (WGS) entry which is preliminary data.</text>
</comment>
<dbReference type="InterPro" id="IPR007344">
    <property type="entry name" value="GrpB/CoaE"/>
</dbReference>
<keyword evidence="2" id="KW-1185">Reference proteome</keyword>
<evidence type="ECO:0000313" key="1">
    <source>
        <dbReference type="EMBL" id="PUV25796.1"/>
    </source>
</evidence>
<proteinExistence type="predicted"/>
<dbReference type="Gene3D" id="3.30.460.10">
    <property type="entry name" value="Beta Polymerase, domain 2"/>
    <property type="match status" value="1"/>
</dbReference>
<reference evidence="1 2" key="1">
    <citation type="submission" date="2018-04" db="EMBL/GenBank/DDBJ databases">
        <title>Sphingobacterium sp. M46 Genome.</title>
        <authorList>
            <person name="Cheng J."/>
            <person name="Li Y."/>
        </authorList>
    </citation>
    <scope>NUCLEOTIDE SEQUENCE [LARGE SCALE GENOMIC DNA]</scope>
    <source>
        <strain evidence="1 2">M46</strain>
    </source>
</reference>
<protein>
    <submittedName>
        <fullName evidence="1">GrpB family protein</fullName>
    </submittedName>
</protein>
<dbReference type="AlphaFoldDB" id="A0A363NYA2"/>